<accession>A0A6P8YB72</accession>
<dbReference type="SUPFAM" id="SSF57625">
    <property type="entry name" value="Invertebrate chitin-binding proteins"/>
    <property type="match status" value="1"/>
</dbReference>
<dbReference type="KEGG" id="tpal:117641016"/>
<keyword evidence="3" id="KW-1185">Reference proteome</keyword>
<evidence type="ECO:0000313" key="4">
    <source>
        <dbReference type="RefSeq" id="XP_034234000.1"/>
    </source>
</evidence>
<protein>
    <submittedName>
        <fullName evidence="4">Probable endochitinase</fullName>
    </submittedName>
</protein>
<reference evidence="4" key="1">
    <citation type="submission" date="2025-08" db="UniProtKB">
        <authorList>
            <consortium name="RefSeq"/>
        </authorList>
    </citation>
    <scope>IDENTIFICATION</scope>
    <source>
        <tissue evidence="4">Total insect</tissue>
    </source>
</reference>
<evidence type="ECO:0000259" key="2">
    <source>
        <dbReference type="PROSITE" id="PS50940"/>
    </source>
</evidence>
<dbReference type="InParanoid" id="A0A6P8YB72"/>
<dbReference type="SMART" id="SM00494">
    <property type="entry name" value="ChtBD2"/>
    <property type="match status" value="1"/>
</dbReference>
<feature type="domain" description="Chitin-binding type-2" evidence="2">
    <location>
        <begin position="118"/>
        <end position="174"/>
    </location>
</feature>
<organism evidence="4">
    <name type="scientific">Thrips palmi</name>
    <name type="common">Melon thrips</name>
    <dbReference type="NCBI Taxonomy" id="161013"/>
    <lineage>
        <taxon>Eukaryota</taxon>
        <taxon>Metazoa</taxon>
        <taxon>Ecdysozoa</taxon>
        <taxon>Arthropoda</taxon>
        <taxon>Hexapoda</taxon>
        <taxon>Insecta</taxon>
        <taxon>Pterygota</taxon>
        <taxon>Neoptera</taxon>
        <taxon>Paraneoptera</taxon>
        <taxon>Thysanoptera</taxon>
        <taxon>Terebrantia</taxon>
        <taxon>Thripoidea</taxon>
        <taxon>Thripidae</taxon>
        <taxon>Thrips</taxon>
    </lineage>
</organism>
<feature type="signal peptide" evidence="1">
    <location>
        <begin position="1"/>
        <end position="19"/>
    </location>
</feature>
<evidence type="ECO:0000256" key="1">
    <source>
        <dbReference type="SAM" id="SignalP"/>
    </source>
</evidence>
<dbReference type="Gene3D" id="2.170.140.10">
    <property type="entry name" value="Chitin binding domain"/>
    <property type="match status" value="1"/>
</dbReference>
<feature type="chain" id="PRO_5028265230" evidence="1">
    <location>
        <begin position="20"/>
        <end position="263"/>
    </location>
</feature>
<dbReference type="PROSITE" id="PS50940">
    <property type="entry name" value="CHIT_BIND_II"/>
    <property type="match status" value="1"/>
</dbReference>
<dbReference type="InterPro" id="IPR002557">
    <property type="entry name" value="Chitin-bd_dom"/>
</dbReference>
<dbReference type="AlphaFoldDB" id="A0A6P8YB72"/>
<dbReference type="RefSeq" id="XP_034234000.1">
    <property type="nucleotide sequence ID" value="XM_034378109.1"/>
</dbReference>
<name>A0A6P8YB72_THRPL</name>
<dbReference type="Proteomes" id="UP000515158">
    <property type="component" value="Unplaced"/>
</dbReference>
<gene>
    <name evidence="4" type="primary">LOC117641016</name>
</gene>
<sequence>MNLSVVFLVSVAAAAVVEGAITAAPRTLRRNGQPLSAAAPRDDCRGQTRRCTDCSTLLVCATIGTVLVPLQSLACPAATPYCSGGACVASIQARGNNSMISRCIQDSGCSAPPAADPAFTCTGNGYFPSPSDCAKYYLCADGLAYEYDCSAYPGTVYSHEKALCVPSAEAVCAPAVCNSSTLLVYQRWPGGASVFFLCVDERPEHAYVADCGADSAISPDGVCSLACLREGRLPDASRPQGYFDILGNLGIFKVWDIFSHYRI</sequence>
<proteinExistence type="predicted"/>
<dbReference type="Pfam" id="PF01607">
    <property type="entry name" value="CBM_14"/>
    <property type="match status" value="1"/>
</dbReference>
<keyword evidence="1" id="KW-0732">Signal</keyword>
<dbReference type="GO" id="GO:0008061">
    <property type="term" value="F:chitin binding"/>
    <property type="evidence" value="ECO:0007669"/>
    <property type="project" value="InterPro"/>
</dbReference>
<dbReference type="GeneID" id="117641016"/>
<dbReference type="GO" id="GO:0005576">
    <property type="term" value="C:extracellular region"/>
    <property type="evidence" value="ECO:0007669"/>
    <property type="project" value="InterPro"/>
</dbReference>
<evidence type="ECO:0000313" key="3">
    <source>
        <dbReference type="Proteomes" id="UP000515158"/>
    </source>
</evidence>
<dbReference type="OrthoDB" id="6020543at2759"/>
<dbReference type="InterPro" id="IPR036508">
    <property type="entry name" value="Chitin-bd_dom_sf"/>
</dbReference>